<dbReference type="Proteomes" id="UP001056981">
    <property type="component" value="Chromosome"/>
</dbReference>
<keyword evidence="1" id="KW-0812">Transmembrane</keyword>
<dbReference type="RefSeq" id="WP_253683048.1">
    <property type="nucleotide sequence ID" value="NZ_CP051522.1"/>
</dbReference>
<dbReference type="AlphaFoldDB" id="A0A9Q9EY01"/>
<feature type="transmembrane region" description="Helical" evidence="1">
    <location>
        <begin position="46"/>
        <end position="64"/>
    </location>
</feature>
<dbReference type="PANTHER" id="PTHR34980">
    <property type="entry name" value="INNER MEMBRANE PROTEIN-RELATED-RELATED"/>
    <property type="match status" value="1"/>
</dbReference>
<dbReference type="Pfam" id="PF05656">
    <property type="entry name" value="DUF805"/>
    <property type="match status" value="1"/>
</dbReference>
<feature type="transmembrane region" description="Helical" evidence="1">
    <location>
        <begin position="76"/>
        <end position="97"/>
    </location>
</feature>
<accession>A0A9Q9EY01</accession>
<evidence type="ECO:0000313" key="3">
    <source>
        <dbReference type="Proteomes" id="UP001056981"/>
    </source>
</evidence>
<dbReference type="EMBL" id="CP051635">
    <property type="protein sequence ID" value="UTD01231.1"/>
    <property type="molecule type" value="Genomic_DNA"/>
</dbReference>
<evidence type="ECO:0000256" key="1">
    <source>
        <dbReference type="SAM" id="Phobius"/>
    </source>
</evidence>
<keyword evidence="1" id="KW-0472">Membrane</keyword>
<keyword evidence="1" id="KW-1133">Transmembrane helix</keyword>
<dbReference type="PANTHER" id="PTHR34980:SF2">
    <property type="entry name" value="INNER MEMBRANE PROTEIN YHAH-RELATED"/>
    <property type="match status" value="1"/>
</dbReference>
<sequence length="115" mass="13149">MNYYLDVLKKYIVFDGRARRKEYWMFILFNLIIAGVVSILDYILGTAILGSLYGLAVLLPSLAVQVRRLHDINKPWYWIFITLIPLVGPIWMIVLMATEGTRGDNDFGPDPKAGE</sequence>
<reference evidence="2" key="1">
    <citation type="submission" date="2020-04" db="EMBL/GenBank/DDBJ databases">
        <title>Comparative genomics of oral phylogroup-2 Treponema strains.</title>
        <authorList>
            <person name="Zeng H."/>
            <person name="Chan Y.K."/>
            <person name="Watt R.M."/>
        </authorList>
    </citation>
    <scope>NUCLEOTIDE SEQUENCE</scope>
    <source>
        <strain evidence="2">OMZ 905</strain>
    </source>
</reference>
<name>A0A9Q9EY01_TREDN</name>
<evidence type="ECO:0000313" key="2">
    <source>
        <dbReference type="EMBL" id="UTD01231.1"/>
    </source>
</evidence>
<gene>
    <name evidence="2" type="ORF">E4N86_11340</name>
</gene>
<dbReference type="GO" id="GO:0005886">
    <property type="term" value="C:plasma membrane"/>
    <property type="evidence" value="ECO:0007669"/>
    <property type="project" value="TreeGrafter"/>
</dbReference>
<feature type="transmembrane region" description="Helical" evidence="1">
    <location>
        <begin position="23"/>
        <end position="40"/>
    </location>
</feature>
<proteinExistence type="predicted"/>
<protein>
    <submittedName>
        <fullName evidence="2">DUF805 domain-containing protein</fullName>
    </submittedName>
</protein>
<organism evidence="2 3">
    <name type="scientific">Treponema denticola</name>
    <dbReference type="NCBI Taxonomy" id="158"/>
    <lineage>
        <taxon>Bacteria</taxon>
        <taxon>Pseudomonadati</taxon>
        <taxon>Spirochaetota</taxon>
        <taxon>Spirochaetia</taxon>
        <taxon>Spirochaetales</taxon>
        <taxon>Treponemataceae</taxon>
        <taxon>Treponema</taxon>
    </lineage>
</organism>
<dbReference type="InterPro" id="IPR008523">
    <property type="entry name" value="DUF805"/>
</dbReference>